<dbReference type="InterPro" id="IPR036259">
    <property type="entry name" value="MFS_trans_sf"/>
</dbReference>
<dbReference type="OrthoDB" id="10021397at2759"/>
<keyword evidence="8 13" id="KW-0472">Membrane</keyword>
<feature type="transmembrane region" description="Helical" evidence="13">
    <location>
        <begin position="329"/>
        <end position="352"/>
    </location>
</feature>
<dbReference type="FunFam" id="1.20.1720.10:FF:000014">
    <property type="entry name" value="MFS drug transporter, putative"/>
    <property type="match status" value="1"/>
</dbReference>
<keyword evidence="4" id="KW-1003">Cell membrane</keyword>
<feature type="transmembrane region" description="Helical" evidence="13">
    <location>
        <begin position="69"/>
        <end position="88"/>
    </location>
</feature>
<feature type="transmembrane region" description="Helical" evidence="13">
    <location>
        <begin position="192"/>
        <end position="212"/>
    </location>
</feature>
<name>A0A9P4I233_9PEZI</name>
<dbReference type="GO" id="GO:0005774">
    <property type="term" value="C:vacuolar membrane"/>
    <property type="evidence" value="ECO:0007669"/>
    <property type="project" value="UniProtKB-SubCell"/>
</dbReference>
<dbReference type="GO" id="GO:0005886">
    <property type="term" value="C:plasma membrane"/>
    <property type="evidence" value="ECO:0007669"/>
    <property type="project" value="UniProtKB-SubCell"/>
</dbReference>
<feature type="compositionally biased region" description="Basic and acidic residues" evidence="12">
    <location>
        <begin position="530"/>
        <end position="554"/>
    </location>
</feature>
<protein>
    <recommendedName>
        <fullName evidence="10">Efflux pump dotC</fullName>
    </recommendedName>
    <alternativeName>
        <fullName evidence="11">Dothistromin biosynthesis protein C</fullName>
    </alternativeName>
</protein>
<proteinExistence type="inferred from homology"/>
<dbReference type="SUPFAM" id="SSF103473">
    <property type="entry name" value="MFS general substrate transporter"/>
    <property type="match status" value="1"/>
</dbReference>
<keyword evidence="6 13" id="KW-0812">Transmembrane</keyword>
<sequence>MVWSDPTAKEKPANNASAQSPRLEETKSTGTIALIMLSLCIAVFLAALDSTIITTALPTIAEHFDSPFGYTWIGSAYLLGSAATTQFWGKLSDIFGRKPILLVANFVFFIGSLVAALAINIGMLIVARAIQGVGAGGLLTLVNICIGDIFSPRSRGTYYGIISAVWALASAVGPLIGGAFTQNISWRWCFYINLPCDGLAFIIILVFLNNLHTPQTPLWDGLKAIDWLGSLCITGGTVMFLLGLDFGGVSFSWDSATVICLMVFGLSLSVLFLFVQWKLAAYPIIPMRIFSNMHNIGCLLVSFFHGFVSMGGAYYLPLFFQASRGATPILSGVYTLATVLSMSFMSVATGFFIRKTGQYLPPLWFGFILLTLGYGLFIDLRRNSDWAKIILYQIIAGIGVGPNFQAPQIALQNNVNPRDIASATSTFQFIRNIGFTVSVVMGGVVFQNEMQKQAGWLIADLGLATTQELTGSSAGASTRVVDALPEPERLIAQDALTHALHEMWIIYACFSAAGLLSCALLHSKSLEKTHEQTRTGLEVEKEKRAEQLRVDKERKKAKRSAAADGAVPQPNEER</sequence>
<feature type="transmembrane region" description="Helical" evidence="13">
    <location>
        <begin position="32"/>
        <end position="57"/>
    </location>
</feature>
<comment type="subcellular location">
    <subcellularLocation>
        <location evidence="2">Cell membrane</location>
        <topology evidence="2">Multi-pass membrane protein</topology>
    </subcellularLocation>
    <subcellularLocation>
        <location evidence="1">Vacuole membrane</location>
        <topology evidence="1">Multi-pass membrane protein</topology>
    </subcellularLocation>
</comment>
<dbReference type="EMBL" id="ML978137">
    <property type="protein sequence ID" value="KAF2093560.1"/>
    <property type="molecule type" value="Genomic_DNA"/>
</dbReference>
<dbReference type="InterPro" id="IPR020846">
    <property type="entry name" value="MFS_dom"/>
</dbReference>
<evidence type="ECO:0000256" key="10">
    <source>
        <dbReference type="ARBA" id="ARBA00069956"/>
    </source>
</evidence>
<feature type="transmembrane region" description="Helical" evidence="13">
    <location>
        <begin position="359"/>
        <end position="378"/>
    </location>
</feature>
<feature type="transmembrane region" description="Helical" evidence="13">
    <location>
        <begin position="296"/>
        <end position="317"/>
    </location>
</feature>
<evidence type="ECO:0000256" key="2">
    <source>
        <dbReference type="ARBA" id="ARBA00004651"/>
    </source>
</evidence>
<feature type="region of interest" description="Disordered" evidence="12">
    <location>
        <begin position="530"/>
        <end position="574"/>
    </location>
</feature>
<comment type="function">
    <text evidence="9">Efflux pump; part of the gene cluster that mediates the biosynthesis of dothistromin (DOTH), a polyketide toxin very similar in structure to the aflatoxin precursor, versicolorin B. One function of dotC may be to transport early-stage dothistromin biosynthetic intermediates from the cytoplasm into vacuoles, thereby affecting the rate of dothistromin production.</text>
</comment>
<evidence type="ECO:0000256" key="9">
    <source>
        <dbReference type="ARBA" id="ARBA00057269"/>
    </source>
</evidence>
<feature type="transmembrane region" description="Helical" evidence="13">
    <location>
        <begin position="125"/>
        <end position="146"/>
    </location>
</feature>
<comment type="similarity">
    <text evidence="3">Belongs to the major facilitator superfamily. TCR/Tet family.</text>
</comment>
<feature type="transmembrane region" description="Helical" evidence="13">
    <location>
        <begin position="158"/>
        <end position="180"/>
    </location>
</feature>
<evidence type="ECO:0000256" key="12">
    <source>
        <dbReference type="SAM" id="MobiDB-lite"/>
    </source>
</evidence>
<evidence type="ECO:0000256" key="6">
    <source>
        <dbReference type="ARBA" id="ARBA00022692"/>
    </source>
</evidence>
<dbReference type="FunFam" id="1.20.1250.20:FF:000196">
    <property type="entry name" value="MFS toxin efflux pump (AflT)"/>
    <property type="match status" value="1"/>
</dbReference>
<dbReference type="Pfam" id="PF07690">
    <property type="entry name" value="MFS_1"/>
    <property type="match status" value="1"/>
</dbReference>
<feature type="transmembrane region" description="Helical" evidence="13">
    <location>
        <begin position="100"/>
        <end position="119"/>
    </location>
</feature>
<evidence type="ECO:0000256" key="4">
    <source>
        <dbReference type="ARBA" id="ARBA00022475"/>
    </source>
</evidence>
<evidence type="ECO:0000256" key="1">
    <source>
        <dbReference type="ARBA" id="ARBA00004128"/>
    </source>
</evidence>
<dbReference type="PRINTS" id="PR01036">
    <property type="entry name" value="TCRTETB"/>
</dbReference>
<keyword evidence="16" id="KW-1185">Reference proteome</keyword>
<feature type="transmembrane region" description="Helical" evidence="13">
    <location>
        <begin position="224"/>
        <end position="244"/>
    </location>
</feature>
<feature type="domain" description="Major facilitator superfamily (MFS) profile" evidence="14">
    <location>
        <begin position="35"/>
        <end position="526"/>
    </location>
</feature>
<feature type="region of interest" description="Disordered" evidence="12">
    <location>
        <begin position="1"/>
        <end position="22"/>
    </location>
</feature>
<evidence type="ECO:0000313" key="16">
    <source>
        <dbReference type="Proteomes" id="UP000799772"/>
    </source>
</evidence>
<dbReference type="CDD" id="cd17502">
    <property type="entry name" value="MFS_Azr1_MDR_like"/>
    <property type="match status" value="1"/>
</dbReference>
<accession>A0A9P4I233</accession>
<evidence type="ECO:0000256" key="5">
    <source>
        <dbReference type="ARBA" id="ARBA00022554"/>
    </source>
</evidence>
<evidence type="ECO:0000256" key="3">
    <source>
        <dbReference type="ARBA" id="ARBA00007520"/>
    </source>
</evidence>
<dbReference type="PROSITE" id="PS50850">
    <property type="entry name" value="MFS"/>
    <property type="match status" value="1"/>
</dbReference>
<feature type="transmembrane region" description="Helical" evidence="13">
    <location>
        <begin position="256"/>
        <end position="275"/>
    </location>
</feature>
<dbReference type="Proteomes" id="UP000799772">
    <property type="component" value="Unassembled WGS sequence"/>
</dbReference>
<dbReference type="PANTHER" id="PTHR23501">
    <property type="entry name" value="MAJOR FACILITATOR SUPERFAMILY"/>
    <property type="match status" value="1"/>
</dbReference>
<evidence type="ECO:0000256" key="7">
    <source>
        <dbReference type="ARBA" id="ARBA00022989"/>
    </source>
</evidence>
<dbReference type="Gene3D" id="1.20.1250.20">
    <property type="entry name" value="MFS general substrate transporter like domains"/>
    <property type="match status" value="1"/>
</dbReference>
<evidence type="ECO:0000313" key="15">
    <source>
        <dbReference type="EMBL" id="KAF2093560.1"/>
    </source>
</evidence>
<dbReference type="AlphaFoldDB" id="A0A9P4I233"/>
<evidence type="ECO:0000259" key="14">
    <source>
        <dbReference type="PROSITE" id="PS50850"/>
    </source>
</evidence>
<organism evidence="15 16">
    <name type="scientific">Rhizodiscina lignyota</name>
    <dbReference type="NCBI Taxonomy" id="1504668"/>
    <lineage>
        <taxon>Eukaryota</taxon>
        <taxon>Fungi</taxon>
        <taxon>Dikarya</taxon>
        <taxon>Ascomycota</taxon>
        <taxon>Pezizomycotina</taxon>
        <taxon>Dothideomycetes</taxon>
        <taxon>Pleosporomycetidae</taxon>
        <taxon>Aulographales</taxon>
        <taxon>Rhizodiscinaceae</taxon>
        <taxon>Rhizodiscina</taxon>
    </lineage>
</organism>
<dbReference type="GO" id="GO:0022857">
    <property type="term" value="F:transmembrane transporter activity"/>
    <property type="evidence" value="ECO:0007669"/>
    <property type="project" value="InterPro"/>
</dbReference>
<dbReference type="PANTHER" id="PTHR23501:SF102">
    <property type="entry name" value="DRUG TRANSPORTER, PUTATIVE (AFU_ORTHOLOGUE AFUA_3G08530)-RELATED"/>
    <property type="match status" value="1"/>
</dbReference>
<keyword evidence="5" id="KW-0926">Vacuole</keyword>
<keyword evidence="7 13" id="KW-1133">Transmembrane helix</keyword>
<evidence type="ECO:0000256" key="8">
    <source>
        <dbReference type="ARBA" id="ARBA00023136"/>
    </source>
</evidence>
<evidence type="ECO:0000256" key="11">
    <source>
        <dbReference type="ARBA" id="ARBA00083178"/>
    </source>
</evidence>
<reference evidence="15" key="1">
    <citation type="journal article" date="2020" name="Stud. Mycol.">
        <title>101 Dothideomycetes genomes: a test case for predicting lifestyles and emergence of pathogens.</title>
        <authorList>
            <person name="Haridas S."/>
            <person name="Albert R."/>
            <person name="Binder M."/>
            <person name="Bloem J."/>
            <person name="Labutti K."/>
            <person name="Salamov A."/>
            <person name="Andreopoulos B."/>
            <person name="Baker S."/>
            <person name="Barry K."/>
            <person name="Bills G."/>
            <person name="Bluhm B."/>
            <person name="Cannon C."/>
            <person name="Castanera R."/>
            <person name="Culley D."/>
            <person name="Daum C."/>
            <person name="Ezra D."/>
            <person name="Gonzalez J."/>
            <person name="Henrissat B."/>
            <person name="Kuo A."/>
            <person name="Liang C."/>
            <person name="Lipzen A."/>
            <person name="Lutzoni F."/>
            <person name="Magnuson J."/>
            <person name="Mondo S."/>
            <person name="Nolan M."/>
            <person name="Ohm R."/>
            <person name="Pangilinan J."/>
            <person name="Park H.-J."/>
            <person name="Ramirez L."/>
            <person name="Alfaro M."/>
            <person name="Sun H."/>
            <person name="Tritt A."/>
            <person name="Yoshinaga Y."/>
            <person name="Zwiers L.-H."/>
            <person name="Turgeon B."/>
            <person name="Goodwin S."/>
            <person name="Spatafora J."/>
            <person name="Crous P."/>
            <person name="Grigoriev I."/>
        </authorList>
    </citation>
    <scope>NUCLEOTIDE SEQUENCE</scope>
    <source>
        <strain evidence="15">CBS 133067</strain>
    </source>
</reference>
<dbReference type="InterPro" id="IPR011701">
    <property type="entry name" value="MFS"/>
</dbReference>
<gene>
    <name evidence="15" type="ORF">NA57DRAFT_47923</name>
</gene>
<comment type="caution">
    <text evidence="15">The sequence shown here is derived from an EMBL/GenBank/DDBJ whole genome shotgun (WGS) entry which is preliminary data.</text>
</comment>
<evidence type="ECO:0000256" key="13">
    <source>
        <dbReference type="SAM" id="Phobius"/>
    </source>
</evidence>
<dbReference type="Gene3D" id="1.20.1720.10">
    <property type="entry name" value="Multidrug resistance protein D"/>
    <property type="match status" value="1"/>
</dbReference>